<dbReference type="AlphaFoldDB" id="A0A7Y0QH15"/>
<dbReference type="Proteomes" id="UP000562124">
    <property type="component" value="Unassembled WGS sequence"/>
</dbReference>
<feature type="binding site" evidence="11">
    <location>
        <position position="58"/>
    </location>
    <ligand>
        <name>[4Fe-4S] cluster</name>
        <dbReference type="ChEBI" id="CHEBI:49883"/>
    </ligand>
</feature>
<feature type="domain" description="4Fe-4S Wbl-type" evidence="12">
    <location>
        <begin position="32"/>
        <end position="88"/>
    </location>
</feature>
<proteinExistence type="inferred from homology"/>
<comment type="cofactor">
    <cofactor evidence="11">
        <name>[4Fe-4S] cluster</name>
        <dbReference type="ChEBI" id="CHEBI:49883"/>
    </cofactor>
    <text evidence="11">Binds 1 [4Fe-4S] cluster per subunit. Following nitrosylation of the [4Fe-4S] cluster binds 1 [4Fe-8(NO)] cluster per subunit.</text>
</comment>
<gene>
    <name evidence="11" type="primary">whiB</name>
    <name evidence="13" type="ORF">HIR71_00450</name>
</gene>
<protein>
    <recommendedName>
        <fullName evidence="11">Transcriptional regulator WhiB</fullName>
    </recommendedName>
</protein>
<comment type="function">
    <text evidence="11">Acts as a transcriptional regulator. Probably redox-responsive. The apo- but not holo-form probably binds DNA.</text>
</comment>
<comment type="PTM">
    <text evidence="11">Upon Fe-S cluster removal intramolecular disulfide bonds are formed.</text>
</comment>
<dbReference type="GO" id="GO:0003677">
    <property type="term" value="F:DNA binding"/>
    <property type="evidence" value="ECO:0007669"/>
    <property type="project" value="UniProtKB-UniRule"/>
</dbReference>
<evidence type="ECO:0000256" key="7">
    <source>
        <dbReference type="ARBA" id="ARBA00023015"/>
    </source>
</evidence>
<dbReference type="Pfam" id="PF02467">
    <property type="entry name" value="Whib"/>
    <property type="match status" value="1"/>
</dbReference>
<keyword evidence="4 11" id="KW-0479">Metal-binding</keyword>
<dbReference type="GO" id="GO:0046872">
    <property type="term" value="F:metal ion binding"/>
    <property type="evidence" value="ECO:0007669"/>
    <property type="project" value="UniProtKB-KW"/>
</dbReference>
<dbReference type="EMBL" id="JABCJJ010000001">
    <property type="protein sequence ID" value="NMR18707.1"/>
    <property type="molecule type" value="Genomic_DNA"/>
</dbReference>
<dbReference type="GO" id="GO:0035731">
    <property type="term" value="F:dinitrosyl-iron complex binding"/>
    <property type="evidence" value="ECO:0007669"/>
    <property type="project" value="UniProtKB-UniRule"/>
</dbReference>
<dbReference type="InterPro" id="IPR034768">
    <property type="entry name" value="4FE4S_WBL"/>
</dbReference>
<sequence>MVDLRHSVRLTAKGATGVRALVDDANWTARGACLDLAPDDLFVQGAAQRSARAVCQGCIVRLECLADALDNRVEFGVWGGMTERERRALLRRRPDVASWYEHLVVEGLPPDPDPGE</sequence>
<feature type="binding site" evidence="11">
    <location>
        <position position="55"/>
    </location>
    <ligand>
        <name>[4Fe-4S] cluster</name>
        <dbReference type="ChEBI" id="CHEBI:49883"/>
    </ligand>
</feature>
<dbReference type="PANTHER" id="PTHR38839">
    <property type="entry name" value="TRANSCRIPTIONAL REGULATOR WHID-RELATED"/>
    <property type="match status" value="1"/>
</dbReference>
<dbReference type="InterPro" id="IPR003482">
    <property type="entry name" value="Whib"/>
</dbReference>
<keyword evidence="11" id="KW-0963">Cytoplasm</keyword>
<comment type="caution">
    <text evidence="13">The sequence shown here is derived from an EMBL/GenBank/DDBJ whole genome shotgun (WGS) entry which is preliminary data.</text>
</comment>
<organism evidence="13 14">
    <name type="scientific">Cellulomonas fimi</name>
    <dbReference type="NCBI Taxonomy" id="1708"/>
    <lineage>
        <taxon>Bacteria</taxon>
        <taxon>Bacillati</taxon>
        <taxon>Actinomycetota</taxon>
        <taxon>Actinomycetes</taxon>
        <taxon>Micrococcales</taxon>
        <taxon>Cellulomonadaceae</taxon>
        <taxon>Cellulomonas</taxon>
    </lineage>
</organism>
<accession>A0A7Y0QH15</accession>
<dbReference type="PROSITE" id="PS51674">
    <property type="entry name" value="4FE4S_WBL"/>
    <property type="match status" value="1"/>
</dbReference>
<keyword evidence="9 11" id="KW-1015">Disulfide bond</keyword>
<dbReference type="HAMAP" id="MF_01479">
    <property type="entry name" value="WhiB"/>
    <property type="match status" value="1"/>
</dbReference>
<comment type="similarity">
    <text evidence="2 11">Belongs to the WhiB family.</text>
</comment>
<feature type="binding site" evidence="11">
    <location>
        <position position="64"/>
    </location>
    <ligand>
        <name>[4Fe-4S] cluster</name>
        <dbReference type="ChEBI" id="CHEBI:49883"/>
    </ligand>
</feature>
<evidence type="ECO:0000256" key="1">
    <source>
        <dbReference type="ARBA" id="ARBA00004496"/>
    </source>
</evidence>
<keyword evidence="10 11" id="KW-0804">Transcription</keyword>
<dbReference type="GO" id="GO:0045892">
    <property type="term" value="P:negative regulation of DNA-templated transcription"/>
    <property type="evidence" value="ECO:0007669"/>
    <property type="project" value="TreeGrafter"/>
</dbReference>
<evidence type="ECO:0000256" key="5">
    <source>
        <dbReference type="ARBA" id="ARBA00023004"/>
    </source>
</evidence>
<evidence type="ECO:0000256" key="8">
    <source>
        <dbReference type="ARBA" id="ARBA00023125"/>
    </source>
</evidence>
<keyword evidence="3 11" id="KW-0004">4Fe-4S</keyword>
<reference evidence="13 14" key="1">
    <citation type="submission" date="2020-04" db="EMBL/GenBank/DDBJ databases">
        <title>Sequencing and Assembly of C. fimi.</title>
        <authorList>
            <person name="Ramsey A.R."/>
        </authorList>
    </citation>
    <scope>NUCLEOTIDE SEQUENCE [LARGE SCALE GENOMIC DNA]</scope>
    <source>
        <strain evidence="13 14">SB</strain>
    </source>
</reference>
<dbReference type="GO" id="GO:0005737">
    <property type="term" value="C:cytoplasm"/>
    <property type="evidence" value="ECO:0007669"/>
    <property type="project" value="UniProtKB-SubCell"/>
</dbReference>
<keyword evidence="8 11" id="KW-0238">DNA-binding</keyword>
<keyword evidence="5 11" id="KW-0408">Iron</keyword>
<name>A0A7Y0QH15_CELFI</name>
<keyword evidence="6 11" id="KW-0411">Iron-sulfur</keyword>
<evidence type="ECO:0000256" key="3">
    <source>
        <dbReference type="ARBA" id="ARBA00022485"/>
    </source>
</evidence>
<evidence type="ECO:0000256" key="6">
    <source>
        <dbReference type="ARBA" id="ARBA00023014"/>
    </source>
</evidence>
<comment type="subcellular location">
    <subcellularLocation>
        <location evidence="1 11">Cytoplasm</location>
    </subcellularLocation>
</comment>
<comment type="PTM">
    <text evidence="11">The Fe-S cluster can be nitrosylated by nitric oxide (NO).</text>
</comment>
<keyword evidence="7 11" id="KW-0805">Transcription regulation</keyword>
<evidence type="ECO:0000256" key="4">
    <source>
        <dbReference type="ARBA" id="ARBA00022723"/>
    </source>
</evidence>
<evidence type="ECO:0000256" key="9">
    <source>
        <dbReference type="ARBA" id="ARBA00023157"/>
    </source>
</evidence>
<keyword evidence="14" id="KW-1185">Reference proteome</keyword>
<dbReference type="GO" id="GO:0045454">
    <property type="term" value="P:cell redox homeostasis"/>
    <property type="evidence" value="ECO:0007669"/>
    <property type="project" value="TreeGrafter"/>
</dbReference>
<dbReference type="PANTHER" id="PTHR38839:SF7">
    <property type="entry name" value="TRANSCRIPTIONAL REGULATOR WHIB4"/>
    <property type="match status" value="1"/>
</dbReference>
<evidence type="ECO:0000256" key="11">
    <source>
        <dbReference type="HAMAP-Rule" id="MF_01479"/>
    </source>
</evidence>
<evidence type="ECO:0000256" key="2">
    <source>
        <dbReference type="ARBA" id="ARBA00006597"/>
    </source>
</evidence>
<dbReference type="GO" id="GO:0051539">
    <property type="term" value="F:4 iron, 4 sulfur cluster binding"/>
    <property type="evidence" value="ECO:0007669"/>
    <property type="project" value="UniProtKB-UniRule"/>
</dbReference>
<feature type="binding site" evidence="11">
    <location>
        <position position="33"/>
    </location>
    <ligand>
        <name>[4Fe-4S] cluster</name>
        <dbReference type="ChEBI" id="CHEBI:49883"/>
    </ligand>
</feature>
<dbReference type="GO" id="GO:0047134">
    <property type="term" value="F:protein-disulfide reductase [NAD(P)H] activity"/>
    <property type="evidence" value="ECO:0007669"/>
    <property type="project" value="TreeGrafter"/>
</dbReference>
<evidence type="ECO:0000259" key="12">
    <source>
        <dbReference type="PROSITE" id="PS51674"/>
    </source>
</evidence>
<evidence type="ECO:0000256" key="10">
    <source>
        <dbReference type="ARBA" id="ARBA00023163"/>
    </source>
</evidence>
<evidence type="ECO:0000313" key="13">
    <source>
        <dbReference type="EMBL" id="NMR18707.1"/>
    </source>
</evidence>
<evidence type="ECO:0000313" key="14">
    <source>
        <dbReference type="Proteomes" id="UP000562124"/>
    </source>
</evidence>